<dbReference type="SMART" id="SM00382">
    <property type="entry name" value="AAA"/>
    <property type="match status" value="1"/>
</dbReference>
<proteinExistence type="inferred from homology"/>
<keyword evidence="3" id="KW-0813">Transport</keyword>
<comment type="caution">
    <text evidence="9">The sequence shown here is derived from an EMBL/GenBank/DDBJ whole genome shotgun (WGS) entry which is preliminary data.</text>
</comment>
<dbReference type="EMBL" id="JANFNG010000043">
    <property type="protein sequence ID" value="MCQ4084827.1"/>
    <property type="molecule type" value="Genomic_DNA"/>
</dbReference>
<dbReference type="InterPro" id="IPR003439">
    <property type="entry name" value="ABC_transporter-like_ATP-bd"/>
</dbReference>
<evidence type="ECO:0000256" key="3">
    <source>
        <dbReference type="ARBA" id="ARBA00022448"/>
    </source>
</evidence>
<sequence>MTLLSVRGLSVEFRSGVRAVDGLDLELDAGAVLGVVGESGSGKSVTSLAVMGLLPDARVTGEIRFAGQDLTGLGQRALRRIRGNRIAMIFQDPLSCLNPYYPVGFQIAEAYRAHRRAGRREAHHVAVRMLDEVGIPEPDRRARAYPHEFSGGMRQRVMIAMALCLEPDLLIADEPTTALDVTVQAQILDLLQGLRERSGTAIMLITHDMGVIAGLADDVVVMYRGRAVERGAVREVFYRPRDAYTKGLLACVPRVDGALPLRLPTLQAPVEEQASLETPEVTP</sequence>
<dbReference type="PANTHER" id="PTHR43297">
    <property type="entry name" value="OLIGOPEPTIDE TRANSPORT ATP-BINDING PROTEIN APPD"/>
    <property type="match status" value="1"/>
</dbReference>
<dbReference type="PROSITE" id="PS00211">
    <property type="entry name" value="ABC_TRANSPORTER_1"/>
    <property type="match status" value="1"/>
</dbReference>
<feature type="domain" description="ABC transporter" evidence="8">
    <location>
        <begin position="4"/>
        <end position="249"/>
    </location>
</feature>
<keyword evidence="10" id="KW-1185">Reference proteome</keyword>
<gene>
    <name evidence="9" type="ORF">NGB36_30740</name>
</gene>
<reference evidence="9" key="1">
    <citation type="submission" date="2022-06" db="EMBL/GenBank/DDBJ databases">
        <title>Draft genome sequence of Streptomyces sp. RB6PN25 isolated from peat swamp forest in Thailand.</title>
        <authorList>
            <person name="Duangmal K."/>
            <person name="Klaysubun C."/>
        </authorList>
    </citation>
    <scope>NUCLEOTIDE SEQUENCE</scope>
    <source>
        <strain evidence="9">RB6PN25</strain>
    </source>
</reference>
<evidence type="ECO:0000313" key="9">
    <source>
        <dbReference type="EMBL" id="MCQ4084827.1"/>
    </source>
</evidence>
<dbReference type="Pfam" id="PF00005">
    <property type="entry name" value="ABC_tran"/>
    <property type="match status" value="1"/>
</dbReference>
<dbReference type="InterPro" id="IPR027417">
    <property type="entry name" value="P-loop_NTPase"/>
</dbReference>
<evidence type="ECO:0000256" key="4">
    <source>
        <dbReference type="ARBA" id="ARBA00022475"/>
    </source>
</evidence>
<keyword evidence="4" id="KW-1003">Cell membrane</keyword>
<dbReference type="CDD" id="cd03257">
    <property type="entry name" value="ABC_NikE_OppD_transporters"/>
    <property type="match status" value="1"/>
</dbReference>
<dbReference type="Proteomes" id="UP001057702">
    <property type="component" value="Unassembled WGS sequence"/>
</dbReference>
<dbReference type="PROSITE" id="PS50893">
    <property type="entry name" value="ABC_TRANSPORTER_2"/>
    <property type="match status" value="1"/>
</dbReference>
<evidence type="ECO:0000259" key="8">
    <source>
        <dbReference type="PROSITE" id="PS50893"/>
    </source>
</evidence>
<evidence type="ECO:0000256" key="7">
    <source>
        <dbReference type="ARBA" id="ARBA00023136"/>
    </source>
</evidence>
<name>A0ABT1Q4K7_9ACTN</name>
<dbReference type="InterPro" id="IPR017871">
    <property type="entry name" value="ABC_transporter-like_CS"/>
</dbReference>
<evidence type="ECO:0000256" key="5">
    <source>
        <dbReference type="ARBA" id="ARBA00022741"/>
    </source>
</evidence>
<comment type="similarity">
    <text evidence="2">Belongs to the ABC transporter superfamily.</text>
</comment>
<dbReference type="InterPro" id="IPR050388">
    <property type="entry name" value="ABC_Ni/Peptide_Import"/>
</dbReference>
<dbReference type="GO" id="GO:0005524">
    <property type="term" value="F:ATP binding"/>
    <property type="evidence" value="ECO:0007669"/>
    <property type="project" value="UniProtKB-KW"/>
</dbReference>
<dbReference type="PANTHER" id="PTHR43297:SF2">
    <property type="entry name" value="DIPEPTIDE TRANSPORT ATP-BINDING PROTEIN DPPD"/>
    <property type="match status" value="1"/>
</dbReference>
<dbReference type="RefSeq" id="WP_255923907.1">
    <property type="nucleotide sequence ID" value="NZ_JANFNG010000043.1"/>
</dbReference>
<comment type="subcellular location">
    <subcellularLocation>
        <location evidence="1">Cell membrane</location>
        <topology evidence="1">Peripheral membrane protein</topology>
    </subcellularLocation>
</comment>
<accession>A0ABT1Q4K7</accession>
<evidence type="ECO:0000256" key="2">
    <source>
        <dbReference type="ARBA" id="ARBA00005417"/>
    </source>
</evidence>
<keyword evidence="6 9" id="KW-0067">ATP-binding</keyword>
<dbReference type="SUPFAM" id="SSF52540">
    <property type="entry name" value="P-loop containing nucleoside triphosphate hydrolases"/>
    <property type="match status" value="1"/>
</dbReference>
<protein>
    <submittedName>
        <fullName evidence="9">ABC transporter ATP-binding protein</fullName>
    </submittedName>
</protein>
<keyword evidence="7" id="KW-0472">Membrane</keyword>
<evidence type="ECO:0000313" key="10">
    <source>
        <dbReference type="Proteomes" id="UP001057702"/>
    </source>
</evidence>
<evidence type="ECO:0000256" key="6">
    <source>
        <dbReference type="ARBA" id="ARBA00022840"/>
    </source>
</evidence>
<evidence type="ECO:0000256" key="1">
    <source>
        <dbReference type="ARBA" id="ARBA00004202"/>
    </source>
</evidence>
<organism evidence="9 10">
    <name type="scientific">Streptomyces humicola</name>
    <dbReference type="NCBI Taxonomy" id="2953240"/>
    <lineage>
        <taxon>Bacteria</taxon>
        <taxon>Bacillati</taxon>
        <taxon>Actinomycetota</taxon>
        <taxon>Actinomycetes</taxon>
        <taxon>Kitasatosporales</taxon>
        <taxon>Streptomycetaceae</taxon>
        <taxon>Streptomyces</taxon>
    </lineage>
</organism>
<dbReference type="InterPro" id="IPR003593">
    <property type="entry name" value="AAA+_ATPase"/>
</dbReference>
<keyword evidence="5" id="KW-0547">Nucleotide-binding</keyword>
<dbReference type="Gene3D" id="3.40.50.300">
    <property type="entry name" value="P-loop containing nucleotide triphosphate hydrolases"/>
    <property type="match status" value="1"/>
</dbReference>